<dbReference type="RefSeq" id="WP_110888231.1">
    <property type="nucleotide sequence ID" value="NZ_QJSX01000016.1"/>
</dbReference>
<dbReference type="Proteomes" id="UP000248326">
    <property type="component" value="Unassembled WGS sequence"/>
</dbReference>
<comment type="caution">
    <text evidence="1">The sequence shown here is derived from an EMBL/GenBank/DDBJ whole genome shotgun (WGS) entry which is preliminary data.</text>
</comment>
<accession>A0A318S5G9</accession>
<evidence type="ECO:0000313" key="1">
    <source>
        <dbReference type="EMBL" id="PYE51053.1"/>
    </source>
</evidence>
<protein>
    <recommendedName>
        <fullName evidence="3">SPP1 Gp6-like portal protein</fullName>
    </recommendedName>
</protein>
<organism evidence="1 2">
    <name type="scientific">Deinococcus yavapaiensis KR-236</name>
    <dbReference type="NCBI Taxonomy" id="694435"/>
    <lineage>
        <taxon>Bacteria</taxon>
        <taxon>Thermotogati</taxon>
        <taxon>Deinococcota</taxon>
        <taxon>Deinococci</taxon>
        <taxon>Deinococcales</taxon>
        <taxon>Deinococcaceae</taxon>
        <taxon>Deinococcus</taxon>
    </lineage>
</organism>
<dbReference type="AlphaFoldDB" id="A0A318S5G9"/>
<keyword evidence="2" id="KW-1185">Reference proteome</keyword>
<proteinExistence type="predicted"/>
<gene>
    <name evidence="1" type="ORF">DES52_116120</name>
</gene>
<reference evidence="1 2" key="1">
    <citation type="submission" date="2018-06" db="EMBL/GenBank/DDBJ databases">
        <title>Genomic Encyclopedia of Type Strains, Phase IV (KMG-IV): sequencing the most valuable type-strain genomes for metagenomic binning, comparative biology and taxonomic classification.</title>
        <authorList>
            <person name="Goeker M."/>
        </authorList>
    </citation>
    <scope>NUCLEOTIDE SEQUENCE [LARGE SCALE GENOMIC DNA]</scope>
    <source>
        <strain evidence="1 2">DSM 18048</strain>
    </source>
</reference>
<name>A0A318S5G9_9DEIO</name>
<dbReference type="EMBL" id="QJSX01000016">
    <property type="protein sequence ID" value="PYE51053.1"/>
    <property type="molecule type" value="Genomic_DNA"/>
</dbReference>
<sequence length="428" mass="46621">MQDCLRTALWAGKGTVRLYIPKSSLTEDANGRTILPSGLLADVIKRIRVHAPAHDQAGVLTDDDGEVEGAYYTRATNDGQTRLELQLLERGKVLVYPDVATNGDALGGVNTFPVPDLLVYEVTLDPLISESVISLQKLANKALTMLSRNVDLGGFVERTLLNAQLPGTMIADETAPGKQRFVPDPINLGAGVVNAFQGVPIRDEKNRITGYATPNVIYKDPVAVATFKDTLEAAREAIFDETKQLHVLTTADGSVNGVSRQQSVNDFVMSLEPTRIALERLLRWLLSTVLRLALFFANRAGEFDAYRVRAQARLAAVQPTPSEVEVVMKLRDAGLISEETAMGRSGVEDVDAERVARDAEKATISPVFKFAVAGLPMFAVMEVLSKLPGFEWVTPEMIEAQRVVDQAGYEPPVMEGDEGEVVNDDLES</sequence>
<evidence type="ECO:0000313" key="2">
    <source>
        <dbReference type="Proteomes" id="UP000248326"/>
    </source>
</evidence>
<dbReference type="OrthoDB" id="58921at2"/>
<evidence type="ECO:0008006" key="3">
    <source>
        <dbReference type="Google" id="ProtNLM"/>
    </source>
</evidence>